<dbReference type="InterPro" id="IPR020846">
    <property type="entry name" value="MFS_dom"/>
</dbReference>
<keyword evidence="8" id="KW-1185">Reference proteome</keyword>
<feature type="transmembrane region" description="Helical" evidence="5">
    <location>
        <begin position="26"/>
        <end position="48"/>
    </location>
</feature>
<dbReference type="Proteomes" id="UP001054945">
    <property type="component" value="Unassembled WGS sequence"/>
</dbReference>
<sequence>MGLVIIVAGMIGSVVCGVILDKTHRYKQVTLSVYVLSVLAMVAFALVLPYGLLPMFFVSTLLGVFMIGYVPIGFEFAVELTYPVAEVNSSGLLNVSAQIFGIVLIAGGGAILEHYGDKIFNICLIVSLVGGCITTALIKSDLRRYKVSQKGGDI</sequence>
<evidence type="ECO:0000256" key="5">
    <source>
        <dbReference type="SAM" id="Phobius"/>
    </source>
</evidence>
<gene>
    <name evidence="7" type="primary">FLVCR1</name>
    <name evidence="7" type="ORF">CEXT_274891</name>
</gene>
<feature type="transmembrane region" description="Helical" evidence="5">
    <location>
        <begin position="119"/>
        <end position="138"/>
    </location>
</feature>
<feature type="transmembrane region" description="Helical" evidence="5">
    <location>
        <begin position="55"/>
        <end position="72"/>
    </location>
</feature>
<proteinExistence type="predicted"/>
<dbReference type="GO" id="GO:0020037">
    <property type="term" value="F:heme binding"/>
    <property type="evidence" value="ECO:0007669"/>
    <property type="project" value="TreeGrafter"/>
</dbReference>
<evidence type="ECO:0000259" key="6">
    <source>
        <dbReference type="PROSITE" id="PS50850"/>
    </source>
</evidence>
<evidence type="ECO:0000256" key="3">
    <source>
        <dbReference type="ARBA" id="ARBA00022989"/>
    </source>
</evidence>
<evidence type="ECO:0000256" key="2">
    <source>
        <dbReference type="ARBA" id="ARBA00022692"/>
    </source>
</evidence>
<dbReference type="AlphaFoldDB" id="A0AAV4UHK3"/>
<comment type="subcellular location">
    <subcellularLocation>
        <location evidence="1">Membrane</location>
        <topology evidence="1">Multi-pass membrane protein</topology>
    </subcellularLocation>
</comment>
<comment type="caution">
    <text evidence="7">The sequence shown here is derived from an EMBL/GenBank/DDBJ whole genome shotgun (WGS) entry which is preliminary data.</text>
</comment>
<evidence type="ECO:0000256" key="4">
    <source>
        <dbReference type="ARBA" id="ARBA00023136"/>
    </source>
</evidence>
<dbReference type="PROSITE" id="PS50850">
    <property type="entry name" value="MFS"/>
    <property type="match status" value="1"/>
</dbReference>
<evidence type="ECO:0000313" key="7">
    <source>
        <dbReference type="EMBL" id="GIY57248.1"/>
    </source>
</evidence>
<keyword evidence="4 5" id="KW-0472">Membrane</keyword>
<feature type="transmembrane region" description="Helical" evidence="5">
    <location>
        <begin position="92"/>
        <end position="112"/>
    </location>
</feature>
<keyword evidence="3 5" id="KW-1133">Transmembrane helix</keyword>
<dbReference type="EMBL" id="BPLR01012871">
    <property type="protein sequence ID" value="GIY57248.1"/>
    <property type="molecule type" value="Genomic_DNA"/>
</dbReference>
<evidence type="ECO:0000256" key="1">
    <source>
        <dbReference type="ARBA" id="ARBA00004141"/>
    </source>
</evidence>
<feature type="domain" description="Major facilitator superfamily (MFS) profile" evidence="6">
    <location>
        <begin position="1"/>
        <end position="142"/>
    </location>
</feature>
<reference evidence="7 8" key="1">
    <citation type="submission" date="2021-06" db="EMBL/GenBank/DDBJ databases">
        <title>Caerostris extrusa draft genome.</title>
        <authorList>
            <person name="Kono N."/>
            <person name="Arakawa K."/>
        </authorList>
    </citation>
    <scope>NUCLEOTIDE SEQUENCE [LARGE SCALE GENOMIC DNA]</scope>
</reference>
<evidence type="ECO:0000313" key="8">
    <source>
        <dbReference type="Proteomes" id="UP001054945"/>
    </source>
</evidence>
<keyword evidence="7" id="KW-0675">Receptor</keyword>
<dbReference type="PANTHER" id="PTHR10924:SF4">
    <property type="entry name" value="GH15861P"/>
    <property type="match status" value="1"/>
</dbReference>
<dbReference type="Gene3D" id="1.20.1250.20">
    <property type="entry name" value="MFS general substrate transporter like domains"/>
    <property type="match status" value="1"/>
</dbReference>
<keyword evidence="2 5" id="KW-0812">Transmembrane</keyword>
<dbReference type="GO" id="GO:0015232">
    <property type="term" value="F:heme transmembrane transporter activity"/>
    <property type="evidence" value="ECO:0007669"/>
    <property type="project" value="TreeGrafter"/>
</dbReference>
<organism evidence="7 8">
    <name type="scientific">Caerostris extrusa</name>
    <name type="common">Bark spider</name>
    <name type="synonym">Caerostris bankana</name>
    <dbReference type="NCBI Taxonomy" id="172846"/>
    <lineage>
        <taxon>Eukaryota</taxon>
        <taxon>Metazoa</taxon>
        <taxon>Ecdysozoa</taxon>
        <taxon>Arthropoda</taxon>
        <taxon>Chelicerata</taxon>
        <taxon>Arachnida</taxon>
        <taxon>Araneae</taxon>
        <taxon>Araneomorphae</taxon>
        <taxon>Entelegynae</taxon>
        <taxon>Araneoidea</taxon>
        <taxon>Araneidae</taxon>
        <taxon>Caerostris</taxon>
    </lineage>
</organism>
<dbReference type="GO" id="GO:0016020">
    <property type="term" value="C:membrane"/>
    <property type="evidence" value="ECO:0007669"/>
    <property type="project" value="UniProtKB-SubCell"/>
</dbReference>
<protein>
    <submittedName>
        <fullName evidence="7">Feline leukemia virus subgroup C receptor-related protein 1</fullName>
    </submittedName>
</protein>
<dbReference type="SUPFAM" id="SSF103473">
    <property type="entry name" value="MFS general substrate transporter"/>
    <property type="match status" value="1"/>
</dbReference>
<dbReference type="PANTHER" id="PTHR10924">
    <property type="entry name" value="MAJOR FACILITATOR SUPERFAMILY PROTEIN-RELATED"/>
    <property type="match status" value="1"/>
</dbReference>
<name>A0AAV4UHK3_CAEEX</name>
<accession>A0AAV4UHK3</accession>
<dbReference type="InterPro" id="IPR036259">
    <property type="entry name" value="MFS_trans_sf"/>
</dbReference>
<dbReference type="InterPro" id="IPR049680">
    <property type="entry name" value="FLVCR1-2_SLC49-like"/>
</dbReference>
<dbReference type="GO" id="GO:0097037">
    <property type="term" value="P:heme export"/>
    <property type="evidence" value="ECO:0007669"/>
    <property type="project" value="TreeGrafter"/>
</dbReference>